<protein>
    <submittedName>
        <fullName evidence="2">(Perigord truffle) hypothetical protein</fullName>
    </submittedName>
</protein>
<keyword evidence="3" id="KW-1185">Reference proteome</keyword>
<sequence>MVYVELFCAELFCAEFLCAMVLARLRQVWFPFISAPLLPPSRQANPNRGKHALAHPSPWPNHRNTTPKHSFPTSKGEEKRHNHHHNYRNHNYSPT</sequence>
<accession>D5GLN4</accession>
<proteinExistence type="predicted"/>
<reference evidence="2 3" key="1">
    <citation type="journal article" date="2010" name="Nature">
        <title>Perigord black truffle genome uncovers evolutionary origins and mechanisms of symbiosis.</title>
        <authorList>
            <person name="Martin F."/>
            <person name="Kohler A."/>
            <person name="Murat C."/>
            <person name="Balestrini R."/>
            <person name="Coutinho P.M."/>
            <person name="Jaillon O."/>
            <person name="Montanini B."/>
            <person name="Morin E."/>
            <person name="Noel B."/>
            <person name="Percudani R."/>
            <person name="Porcel B."/>
            <person name="Rubini A."/>
            <person name="Amicucci A."/>
            <person name="Amselem J."/>
            <person name="Anthouard V."/>
            <person name="Arcioni S."/>
            <person name="Artiguenave F."/>
            <person name="Aury J.M."/>
            <person name="Ballario P."/>
            <person name="Bolchi A."/>
            <person name="Brenna A."/>
            <person name="Brun A."/>
            <person name="Buee M."/>
            <person name="Cantarel B."/>
            <person name="Chevalier G."/>
            <person name="Couloux A."/>
            <person name="Da Silva C."/>
            <person name="Denoeud F."/>
            <person name="Duplessis S."/>
            <person name="Ghignone S."/>
            <person name="Hilselberger B."/>
            <person name="Iotti M."/>
            <person name="Marcais B."/>
            <person name="Mello A."/>
            <person name="Miranda M."/>
            <person name="Pacioni G."/>
            <person name="Quesneville H."/>
            <person name="Riccioni C."/>
            <person name="Ruotolo R."/>
            <person name="Splivallo R."/>
            <person name="Stocchi V."/>
            <person name="Tisserant E."/>
            <person name="Viscomi A.R."/>
            <person name="Zambonelli A."/>
            <person name="Zampieri E."/>
            <person name="Henrissat B."/>
            <person name="Lebrun M.H."/>
            <person name="Paolocci F."/>
            <person name="Bonfante P."/>
            <person name="Ottonello S."/>
            <person name="Wincker P."/>
        </authorList>
    </citation>
    <scope>NUCLEOTIDE SEQUENCE [LARGE SCALE GENOMIC DNA]</scope>
    <source>
        <strain evidence="2 3">Mel28</strain>
    </source>
</reference>
<evidence type="ECO:0000313" key="2">
    <source>
        <dbReference type="EMBL" id="CAZ85427.1"/>
    </source>
</evidence>
<feature type="region of interest" description="Disordered" evidence="1">
    <location>
        <begin position="41"/>
        <end position="95"/>
    </location>
</feature>
<dbReference type="HOGENOM" id="CLU_2374306_0_0_1"/>
<dbReference type="GeneID" id="9182730"/>
<evidence type="ECO:0000313" key="3">
    <source>
        <dbReference type="Proteomes" id="UP000006911"/>
    </source>
</evidence>
<feature type="compositionally biased region" description="Polar residues" evidence="1">
    <location>
        <begin position="62"/>
        <end position="73"/>
    </location>
</feature>
<dbReference type="InParanoid" id="D5GLN4"/>
<dbReference type="AlphaFoldDB" id="D5GLN4"/>
<organism evidence="2 3">
    <name type="scientific">Tuber melanosporum (strain Mel28)</name>
    <name type="common">Perigord black truffle</name>
    <dbReference type="NCBI Taxonomy" id="656061"/>
    <lineage>
        <taxon>Eukaryota</taxon>
        <taxon>Fungi</taxon>
        <taxon>Dikarya</taxon>
        <taxon>Ascomycota</taxon>
        <taxon>Pezizomycotina</taxon>
        <taxon>Pezizomycetes</taxon>
        <taxon>Pezizales</taxon>
        <taxon>Tuberaceae</taxon>
        <taxon>Tuber</taxon>
    </lineage>
</organism>
<dbReference type="KEGG" id="tml:GSTUM_00010284001"/>
<name>D5GLN4_TUBMM</name>
<dbReference type="RefSeq" id="XP_002841236.1">
    <property type="nucleotide sequence ID" value="XM_002841190.1"/>
</dbReference>
<gene>
    <name evidence="2" type="ORF">GSTUM_00010284001</name>
</gene>
<dbReference type="Proteomes" id="UP000006911">
    <property type="component" value="Unassembled WGS sequence"/>
</dbReference>
<evidence type="ECO:0000256" key="1">
    <source>
        <dbReference type="SAM" id="MobiDB-lite"/>
    </source>
</evidence>
<dbReference type="EMBL" id="FN430350">
    <property type="protein sequence ID" value="CAZ85427.1"/>
    <property type="molecule type" value="Genomic_DNA"/>
</dbReference>